<evidence type="ECO:0000256" key="1">
    <source>
        <dbReference type="SAM" id="MobiDB-lite"/>
    </source>
</evidence>
<evidence type="ECO:0000313" key="2">
    <source>
        <dbReference type="EMBL" id="CAK7327530.1"/>
    </source>
</evidence>
<dbReference type="AlphaFoldDB" id="A0AAV1R3E9"/>
<gene>
    <name evidence="2" type="ORF">DCAF_LOCUS5243</name>
</gene>
<dbReference type="InterPro" id="IPR022251">
    <property type="entry name" value="DUF3774_wound-induced"/>
</dbReference>
<organism evidence="2 3">
    <name type="scientific">Dovyalis caffra</name>
    <dbReference type="NCBI Taxonomy" id="77055"/>
    <lineage>
        <taxon>Eukaryota</taxon>
        <taxon>Viridiplantae</taxon>
        <taxon>Streptophyta</taxon>
        <taxon>Embryophyta</taxon>
        <taxon>Tracheophyta</taxon>
        <taxon>Spermatophyta</taxon>
        <taxon>Magnoliopsida</taxon>
        <taxon>eudicotyledons</taxon>
        <taxon>Gunneridae</taxon>
        <taxon>Pentapetalae</taxon>
        <taxon>rosids</taxon>
        <taxon>fabids</taxon>
        <taxon>Malpighiales</taxon>
        <taxon>Salicaceae</taxon>
        <taxon>Flacourtieae</taxon>
        <taxon>Dovyalis</taxon>
    </lineage>
</organism>
<dbReference type="EMBL" id="CAWUPB010000857">
    <property type="protein sequence ID" value="CAK7327530.1"/>
    <property type="molecule type" value="Genomic_DNA"/>
</dbReference>
<feature type="compositionally biased region" description="Polar residues" evidence="1">
    <location>
        <begin position="45"/>
        <end position="59"/>
    </location>
</feature>
<protein>
    <submittedName>
        <fullName evidence="2">Uncharacterized protein</fullName>
    </submittedName>
</protein>
<evidence type="ECO:0000313" key="3">
    <source>
        <dbReference type="Proteomes" id="UP001314170"/>
    </source>
</evidence>
<comment type="caution">
    <text evidence="2">The sequence shown here is derived from an EMBL/GenBank/DDBJ whole genome shotgun (WGS) entry which is preliminary data.</text>
</comment>
<keyword evidence="3" id="KW-1185">Reference proteome</keyword>
<sequence>MGSNRRVCEYEAAFKSMAQKRNIVGAESAPSNMDRANNNMYRISASGVNSHKATGMNPNTDEKRRKRREEKAETLLHLICWGPN</sequence>
<reference evidence="2 3" key="1">
    <citation type="submission" date="2024-01" db="EMBL/GenBank/DDBJ databases">
        <authorList>
            <person name="Waweru B."/>
        </authorList>
    </citation>
    <scope>NUCLEOTIDE SEQUENCE [LARGE SCALE GENOMIC DNA]</scope>
</reference>
<dbReference type="Pfam" id="PF12609">
    <property type="entry name" value="DUF3774"/>
    <property type="match status" value="1"/>
</dbReference>
<feature type="region of interest" description="Disordered" evidence="1">
    <location>
        <begin position="45"/>
        <end position="70"/>
    </location>
</feature>
<name>A0AAV1R3E9_9ROSI</name>
<dbReference type="Proteomes" id="UP001314170">
    <property type="component" value="Unassembled WGS sequence"/>
</dbReference>
<accession>A0AAV1R3E9</accession>
<proteinExistence type="predicted"/>